<dbReference type="InterPro" id="IPR014782">
    <property type="entry name" value="Peptidase_M1_dom"/>
</dbReference>
<keyword evidence="15" id="KW-1185">Reference proteome</keyword>
<dbReference type="EC" id="3.4.11.2" evidence="4"/>
<dbReference type="GO" id="GO:0008270">
    <property type="term" value="F:zinc ion binding"/>
    <property type="evidence" value="ECO:0007669"/>
    <property type="project" value="InterPro"/>
</dbReference>
<keyword evidence="6" id="KW-0645">Protease</keyword>
<dbReference type="GO" id="GO:0016285">
    <property type="term" value="F:alanyl aminopeptidase activity"/>
    <property type="evidence" value="ECO:0007669"/>
    <property type="project" value="UniProtKB-EC"/>
</dbReference>
<dbReference type="Pfam" id="PF01433">
    <property type="entry name" value="Peptidase_M1"/>
    <property type="match status" value="1"/>
</dbReference>
<keyword evidence="10" id="KW-0482">Metalloprotease</keyword>
<dbReference type="InterPro" id="IPR027268">
    <property type="entry name" value="Peptidase_M4/M1_CTD_sf"/>
</dbReference>
<feature type="domain" description="Peptidase M1 membrane alanine aminopeptidase" evidence="13">
    <location>
        <begin position="127"/>
        <end position="268"/>
    </location>
</feature>
<evidence type="ECO:0000256" key="7">
    <source>
        <dbReference type="ARBA" id="ARBA00022723"/>
    </source>
</evidence>
<evidence type="ECO:0000256" key="11">
    <source>
        <dbReference type="ARBA" id="ARBA00029811"/>
    </source>
</evidence>
<evidence type="ECO:0000256" key="4">
    <source>
        <dbReference type="ARBA" id="ARBA00012564"/>
    </source>
</evidence>
<dbReference type="PANTHER" id="PTHR11533">
    <property type="entry name" value="PROTEASE M1 ZINC METALLOPROTEASE"/>
    <property type="match status" value="1"/>
</dbReference>
<proteinExistence type="inferred from homology"/>
<comment type="similarity">
    <text evidence="3">Belongs to the peptidase M1 family.</text>
</comment>
<dbReference type="PRINTS" id="PR00756">
    <property type="entry name" value="ALADIPTASE"/>
</dbReference>
<dbReference type="PANTHER" id="PTHR11533:SF297">
    <property type="entry name" value="AMINOPEPTIDASE N"/>
    <property type="match status" value="1"/>
</dbReference>
<evidence type="ECO:0000256" key="2">
    <source>
        <dbReference type="ARBA" id="ARBA00001947"/>
    </source>
</evidence>
<comment type="catalytic activity">
    <reaction evidence="1">
        <text>Release of an N-terminal amino acid, Xaa-|-Yaa- from a peptide, amide or arylamide. Xaa is preferably Ala, but may be most amino acids including Pro (slow action). When a terminal hydrophobic residue is followed by a prolyl residue, the two may be released as an intact Xaa-Pro dipeptide.</text>
        <dbReference type="EC" id="3.4.11.2"/>
    </reaction>
</comment>
<dbReference type="KEGG" id="kphy:AOZ06_03955"/>
<keyword evidence="7" id="KW-0479">Metal-binding</keyword>
<dbReference type="AlphaFoldDB" id="A0A0N9HVR1"/>
<gene>
    <name evidence="14" type="ORF">AOZ06_03955</name>
</gene>
<protein>
    <recommendedName>
        <fullName evidence="5">Aminopeptidase N</fullName>
        <ecNumber evidence="4">3.4.11.2</ecNumber>
    </recommendedName>
    <alternativeName>
        <fullName evidence="11">Alanine aminopeptidase</fullName>
    </alternativeName>
    <alternativeName>
        <fullName evidence="12">Lysyl aminopeptidase</fullName>
    </alternativeName>
</protein>
<dbReference type="SUPFAM" id="SSF55486">
    <property type="entry name" value="Metalloproteases ('zincins'), catalytic domain"/>
    <property type="match status" value="1"/>
</dbReference>
<keyword evidence="9" id="KW-0862">Zinc</keyword>
<dbReference type="Gene3D" id="1.10.390.10">
    <property type="entry name" value="Neutral Protease Domain 2"/>
    <property type="match status" value="1"/>
</dbReference>
<dbReference type="EMBL" id="CP012752">
    <property type="protein sequence ID" value="ALG06190.1"/>
    <property type="molecule type" value="Genomic_DNA"/>
</dbReference>
<evidence type="ECO:0000256" key="12">
    <source>
        <dbReference type="ARBA" id="ARBA00031533"/>
    </source>
</evidence>
<evidence type="ECO:0000256" key="3">
    <source>
        <dbReference type="ARBA" id="ARBA00010136"/>
    </source>
</evidence>
<evidence type="ECO:0000256" key="1">
    <source>
        <dbReference type="ARBA" id="ARBA00000098"/>
    </source>
</evidence>
<dbReference type="GO" id="GO:0006508">
    <property type="term" value="P:proteolysis"/>
    <property type="evidence" value="ECO:0007669"/>
    <property type="project" value="UniProtKB-KW"/>
</dbReference>
<name>A0A0N9HVR1_9PSEU</name>
<dbReference type="STRING" id="860235.AOZ06_03955"/>
<sequence length="311" mass="34566">MVFPVVSGGELTSRVPEGNGKIRWNWRNRKPTNTYQVFMVVGDFDVKHSTTPTGLPLITGYGADLGANAAAARASVERTPEIVEYLSGLVGPYPFDSQGGVVVKGLEFALENQTRPVYGDFFFDECANTSVVAHENMHQWFGDSVSFDRWQHAWRNEGPATYAEWLGSEHIGEGTAQQLADATYQKYPADDPFWQIPPGDPGVDNNFHDVIYERGAMTLQALRNTIGDATFFKLLRIWVAQHKYSDADTGEFIALAERLSGKRLDTLFTTCCSPRATRPPARHAGTTATAKPASWERIQHNQRLHARSTIS</sequence>
<comment type="cofactor">
    <cofactor evidence="2">
        <name>Zn(2+)</name>
        <dbReference type="ChEBI" id="CHEBI:29105"/>
    </cofactor>
</comment>
<dbReference type="GO" id="GO:0008237">
    <property type="term" value="F:metallopeptidase activity"/>
    <property type="evidence" value="ECO:0007669"/>
    <property type="project" value="UniProtKB-KW"/>
</dbReference>
<reference evidence="14 15" key="1">
    <citation type="submission" date="2015-07" db="EMBL/GenBank/DDBJ databases">
        <title>Genome sequencing of Kibdelosporangium phytohabitans.</title>
        <authorList>
            <person name="Qin S."/>
            <person name="Xing K."/>
        </authorList>
    </citation>
    <scope>NUCLEOTIDE SEQUENCE [LARGE SCALE GENOMIC DNA]</scope>
    <source>
        <strain evidence="14 15">KLBMP1111</strain>
    </source>
</reference>
<keyword evidence="8" id="KW-0378">Hydrolase</keyword>
<evidence type="ECO:0000256" key="9">
    <source>
        <dbReference type="ARBA" id="ARBA00022833"/>
    </source>
</evidence>
<evidence type="ECO:0000256" key="6">
    <source>
        <dbReference type="ARBA" id="ARBA00022670"/>
    </source>
</evidence>
<evidence type="ECO:0000313" key="15">
    <source>
        <dbReference type="Proteomes" id="UP000063699"/>
    </source>
</evidence>
<accession>A0A0N9HVR1</accession>
<dbReference type="Proteomes" id="UP000063699">
    <property type="component" value="Chromosome"/>
</dbReference>
<dbReference type="InterPro" id="IPR001930">
    <property type="entry name" value="Peptidase_M1"/>
</dbReference>
<dbReference type="InterPro" id="IPR050344">
    <property type="entry name" value="Peptidase_M1_aminopeptidases"/>
</dbReference>
<evidence type="ECO:0000259" key="13">
    <source>
        <dbReference type="Pfam" id="PF01433"/>
    </source>
</evidence>
<dbReference type="RefSeq" id="WP_054288166.1">
    <property type="nucleotide sequence ID" value="NZ_CP012752.1"/>
</dbReference>
<evidence type="ECO:0000313" key="14">
    <source>
        <dbReference type="EMBL" id="ALG06190.1"/>
    </source>
</evidence>
<evidence type="ECO:0000256" key="10">
    <source>
        <dbReference type="ARBA" id="ARBA00023049"/>
    </source>
</evidence>
<evidence type="ECO:0000256" key="5">
    <source>
        <dbReference type="ARBA" id="ARBA00015611"/>
    </source>
</evidence>
<organism evidence="14 15">
    <name type="scientific">Kibdelosporangium phytohabitans</name>
    <dbReference type="NCBI Taxonomy" id="860235"/>
    <lineage>
        <taxon>Bacteria</taxon>
        <taxon>Bacillati</taxon>
        <taxon>Actinomycetota</taxon>
        <taxon>Actinomycetes</taxon>
        <taxon>Pseudonocardiales</taxon>
        <taxon>Pseudonocardiaceae</taxon>
        <taxon>Kibdelosporangium</taxon>
    </lineage>
</organism>
<evidence type="ECO:0000256" key="8">
    <source>
        <dbReference type="ARBA" id="ARBA00022801"/>
    </source>
</evidence>